<proteinExistence type="predicted"/>
<evidence type="ECO:0000256" key="1">
    <source>
        <dbReference type="SAM" id="SignalP"/>
    </source>
</evidence>
<keyword evidence="3" id="KW-1185">Reference proteome</keyword>
<dbReference type="Proteomes" id="UP000614601">
    <property type="component" value="Unassembled WGS sequence"/>
</dbReference>
<dbReference type="EMBL" id="CAJFCW020000002">
    <property type="protein sequence ID" value="CAG9096193.1"/>
    <property type="molecule type" value="Genomic_DNA"/>
</dbReference>
<comment type="caution">
    <text evidence="2">The sequence shown here is derived from an EMBL/GenBank/DDBJ whole genome shotgun (WGS) entry which is preliminary data.</text>
</comment>
<organism evidence="2 3">
    <name type="scientific">Bursaphelenchus okinawaensis</name>
    <dbReference type="NCBI Taxonomy" id="465554"/>
    <lineage>
        <taxon>Eukaryota</taxon>
        <taxon>Metazoa</taxon>
        <taxon>Ecdysozoa</taxon>
        <taxon>Nematoda</taxon>
        <taxon>Chromadorea</taxon>
        <taxon>Rhabditida</taxon>
        <taxon>Tylenchina</taxon>
        <taxon>Tylenchomorpha</taxon>
        <taxon>Aphelenchoidea</taxon>
        <taxon>Aphelenchoididae</taxon>
        <taxon>Bursaphelenchus</taxon>
    </lineage>
</organism>
<keyword evidence="1" id="KW-0732">Signal</keyword>
<sequence length="128" mass="14748">MKLFFVFLLLTVATRADRRDGREFEEYGTILCPGASSCLGKRCSVKFVVALADDDYRDLSESCSTFNIWPDGRYHIRCNAKYDDSKAFYLQYIGHCHPQGQPSEREYKIPPYAREFVFAGDIVLKDPE</sequence>
<dbReference type="Proteomes" id="UP000783686">
    <property type="component" value="Unassembled WGS sequence"/>
</dbReference>
<dbReference type="AlphaFoldDB" id="A0A811KAR1"/>
<name>A0A811KAR1_9BILA</name>
<evidence type="ECO:0000313" key="3">
    <source>
        <dbReference type="Proteomes" id="UP000614601"/>
    </source>
</evidence>
<dbReference type="EMBL" id="CAJFDH010000002">
    <property type="protein sequence ID" value="CAD5212470.1"/>
    <property type="molecule type" value="Genomic_DNA"/>
</dbReference>
<gene>
    <name evidence="2" type="ORF">BOKJ2_LOCUS4271</name>
</gene>
<protein>
    <submittedName>
        <fullName evidence="2">Uncharacterized protein</fullName>
    </submittedName>
</protein>
<feature type="chain" id="PRO_5044131634" evidence="1">
    <location>
        <begin position="17"/>
        <end position="128"/>
    </location>
</feature>
<evidence type="ECO:0000313" key="2">
    <source>
        <dbReference type="EMBL" id="CAD5212470.1"/>
    </source>
</evidence>
<reference evidence="2" key="1">
    <citation type="submission" date="2020-09" db="EMBL/GenBank/DDBJ databases">
        <authorList>
            <person name="Kikuchi T."/>
        </authorList>
    </citation>
    <scope>NUCLEOTIDE SEQUENCE</scope>
    <source>
        <strain evidence="2">SH1</strain>
    </source>
</reference>
<feature type="signal peptide" evidence="1">
    <location>
        <begin position="1"/>
        <end position="16"/>
    </location>
</feature>
<accession>A0A811KAR1</accession>